<gene>
    <name evidence="1" type="ORF">E0W69_019595</name>
</gene>
<reference evidence="1 2" key="1">
    <citation type="submission" date="2019-09" db="EMBL/GenBank/DDBJ databases">
        <title>Complete genome sequence of Arachidicoccus sp. B3-10 isolated from apple orchard soil.</title>
        <authorList>
            <person name="Kim H.S."/>
            <person name="Han K.-I."/>
            <person name="Suh M.K."/>
            <person name="Lee K.C."/>
            <person name="Eom M.K."/>
            <person name="Kim J.-S."/>
            <person name="Kang S.W."/>
            <person name="Sin Y."/>
            <person name="Lee J.-S."/>
        </authorList>
    </citation>
    <scope>NUCLEOTIDE SEQUENCE [LARGE SCALE GENOMIC DNA]</scope>
    <source>
        <strain evidence="1 2">B3-10</strain>
    </source>
</reference>
<evidence type="ECO:0000313" key="2">
    <source>
        <dbReference type="Proteomes" id="UP000292424"/>
    </source>
</evidence>
<evidence type="ECO:0008006" key="3">
    <source>
        <dbReference type="Google" id="ProtNLM"/>
    </source>
</evidence>
<dbReference type="KEGG" id="arac:E0W69_019595"/>
<accession>A0A5P2G4L0</accession>
<dbReference type="OrthoDB" id="8444043at2"/>
<evidence type="ECO:0000313" key="1">
    <source>
        <dbReference type="EMBL" id="QES90764.1"/>
    </source>
</evidence>
<keyword evidence="2" id="KW-1185">Reference proteome</keyword>
<protein>
    <recommendedName>
        <fullName evidence="3">Polysaccharide pyruvyl transferase family protein</fullName>
    </recommendedName>
</protein>
<dbReference type="RefSeq" id="WP_131331748.1">
    <property type="nucleotide sequence ID" value="NZ_CP044016.1"/>
</dbReference>
<dbReference type="EMBL" id="CP044016">
    <property type="protein sequence ID" value="QES90764.1"/>
    <property type="molecule type" value="Genomic_DNA"/>
</dbReference>
<dbReference type="Proteomes" id="UP000292424">
    <property type="component" value="Chromosome"/>
</dbReference>
<organism evidence="1 2">
    <name type="scientific">Rhizosphaericola mali</name>
    <dbReference type="NCBI Taxonomy" id="2545455"/>
    <lineage>
        <taxon>Bacteria</taxon>
        <taxon>Pseudomonadati</taxon>
        <taxon>Bacteroidota</taxon>
        <taxon>Chitinophagia</taxon>
        <taxon>Chitinophagales</taxon>
        <taxon>Chitinophagaceae</taxon>
        <taxon>Rhizosphaericola</taxon>
    </lineage>
</organism>
<sequence length="142" mass="16776">MRKKVYLICIAGYPNYGDELILNSWLHWLHDNFHGKIDIVIDSIHKESLYFMIDNYDDRNYEIVNSISKIINDKYKVDYVPNKLSRVKRFLFRDKKIVGTLSVPRVIPLRNFLGDINKNIITDDALYHYSDYNIIHLLGGVL</sequence>
<name>A0A5P2G4L0_9BACT</name>
<proteinExistence type="predicted"/>
<dbReference type="AlphaFoldDB" id="A0A5P2G4L0"/>